<sequence>MVTITAYQPDYFDALTAYRLSEEQSQFSRIPAQVLTDSEIMSNTKRFHYCIVFDEQPVGFFSLDFSDDRLTYTSNTEAVLLRSFSVNPAFQGKGIAKTALLQLPVFVKQHFPATTEIVFGVNARNTSAYQLYLKTGYSDSGSIYEGIKGPQYVMFKKLEET</sequence>
<gene>
    <name evidence="2" type="ORF">C8P70_13915</name>
</gene>
<dbReference type="Proteomes" id="UP000295215">
    <property type="component" value="Unassembled WGS sequence"/>
</dbReference>
<dbReference type="Gene3D" id="3.40.630.30">
    <property type="match status" value="1"/>
</dbReference>
<name>A0A4R7EP48_9FLAO</name>
<keyword evidence="3" id="KW-1185">Reference proteome</keyword>
<dbReference type="OrthoDB" id="66776at2"/>
<reference evidence="2 3" key="1">
    <citation type="submission" date="2019-03" db="EMBL/GenBank/DDBJ databases">
        <title>Genomic Encyclopedia of Archaeal and Bacterial Type Strains, Phase II (KMG-II): from individual species to whole genera.</title>
        <authorList>
            <person name="Goeker M."/>
        </authorList>
    </citation>
    <scope>NUCLEOTIDE SEQUENCE [LARGE SCALE GENOMIC DNA]</scope>
    <source>
        <strain evidence="2 3">DSM 28213</strain>
    </source>
</reference>
<protein>
    <submittedName>
        <fullName evidence="2">Acetyltransferase (GNAT) family protein</fullName>
    </submittedName>
</protein>
<organism evidence="2 3">
    <name type="scientific">Myroides indicus</name>
    <dbReference type="NCBI Taxonomy" id="1323422"/>
    <lineage>
        <taxon>Bacteria</taxon>
        <taxon>Pseudomonadati</taxon>
        <taxon>Bacteroidota</taxon>
        <taxon>Flavobacteriia</taxon>
        <taxon>Flavobacteriales</taxon>
        <taxon>Flavobacteriaceae</taxon>
        <taxon>Myroides</taxon>
    </lineage>
</organism>
<proteinExistence type="predicted"/>
<feature type="domain" description="N-acetyltransferase" evidence="1">
    <location>
        <begin position="2"/>
        <end position="159"/>
    </location>
</feature>
<evidence type="ECO:0000313" key="3">
    <source>
        <dbReference type="Proteomes" id="UP000295215"/>
    </source>
</evidence>
<comment type="caution">
    <text evidence="2">The sequence shown here is derived from an EMBL/GenBank/DDBJ whole genome shotgun (WGS) entry which is preliminary data.</text>
</comment>
<dbReference type="AlphaFoldDB" id="A0A4R7EP48"/>
<dbReference type="CDD" id="cd04301">
    <property type="entry name" value="NAT_SF"/>
    <property type="match status" value="1"/>
</dbReference>
<dbReference type="Pfam" id="PF00583">
    <property type="entry name" value="Acetyltransf_1"/>
    <property type="match status" value="1"/>
</dbReference>
<dbReference type="PROSITE" id="PS51186">
    <property type="entry name" value="GNAT"/>
    <property type="match status" value="1"/>
</dbReference>
<dbReference type="RefSeq" id="WP_133713704.1">
    <property type="nucleotide sequence ID" value="NZ_SOAG01000039.1"/>
</dbReference>
<evidence type="ECO:0000313" key="2">
    <source>
        <dbReference type="EMBL" id="TDS51270.1"/>
    </source>
</evidence>
<dbReference type="InterPro" id="IPR000182">
    <property type="entry name" value="GNAT_dom"/>
</dbReference>
<dbReference type="InterPro" id="IPR016181">
    <property type="entry name" value="Acyl_CoA_acyltransferase"/>
</dbReference>
<dbReference type="GO" id="GO:0016747">
    <property type="term" value="F:acyltransferase activity, transferring groups other than amino-acyl groups"/>
    <property type="evidence" value="ECO:0007669"/>
    <property type="project" value="InterPro"/>
</dbReference>
<keyword evidence="2" id="KW-0808">Transferase</keyword>
<evidence type="ECO:0000259" key="1">
    <source>
        <dbReference type="PROSITE" id="PS51186"/>
    </source>
</evidence>
<dbReference type="SUPFAM" id="SSF55729">
    <property type="entry name" value="Acyl-CoA N-acyltransferases (Nat)"/>
    <property type="match status" value="1"/>
</dbReference>
<dbReference type="EMBL" id="SOAG01000039">
    <property type="protein sequence ID" value="TDS51270.1"/>
    <property type="molecule type" value="Genomic_DNA"/>
</dbReference>
<accession>A0A4R7EP48</accession>